<dbReference type="Proteomes" id="UP001365128">
    <property type="component" value="Unassembled WGS sequence"/>
</dbReference>
<comment type="caution">
    <text evidence="2">The sequence shown here is derived from an EMBL/GenBank/DDBJ whole genome shotgun (WGS) entry which is preliminary data.</text>
</comment>
<reference evidence="2 3" key="1">
    <citation type="submission" date="2024-04" db="EMBL/GenBank/DDBJ databases">
        <title>Phyllosticta paracitricarpa is synonymous to the EU quarantine fungus P. citricarpa based on phylogenomic analyses.</title>
        <authorList>
            <consortium name="Lawrence Berkeley National Laboratory"/>
            <person name="Van Ingen-Buijs V.A."/>
            <person name="Van Westerhoven A.C."/>
            <person name="Haridas S."/>
            <person name="Skiadas P."/>
            <person name="Martin F."/>
            <person name="Groenewald J.Z."/>
            <person name="Crous P.W."/>
            <person name="Seidl M.F."/>
        </authorList>
    </citation>
    <scope>NUCLEOTIDE SEQUENCE [LARGE SCALE GENOMIC DNA]</scope>
    <source>
        <strain evidence="2 3">CBS 122670</strain>
    </source>
</reference>
<proteinExistence type="predicted"/>
<dbReference type="EMBL" id="JBBPDW010000018">
    <property type="protein sequence ID" value="KAK7545360.1"/>
    <property type="molecule type" value="Genomic_DNA"/>
</dbReference>
<evidence type="ECO:0008006" key="4">
    <source>
        <dbReference type="Google" id="ProtNLM"/>
    </source>
</evidence>
<protein>
    <recommendedName>
        <fullName evidence="4">Secreted protein</fullName>
    </recommendedName>
</protein>
<sequence length="175" mass="19121">MMAGLLLRASSCLVVASVGGRVANSVIRCFSRWVAEGGIALARIWPTGNRACCPRLPSSEQIVPIFLSSPRAGISASYISYRSSDQCGVSGSVWKLRHSLNGCRQGLLAVISSSRELDRRNKWPKTVVVLQCCHYESPLETSKHGRHRLPDLSVYSALDFTHSKIVFDALAAKSF</sequence>
<organism evidence="2 3">
    <name type="scientific">Phyllosticta citricarpa</name>
    <dbReference type="NCBI Taxonomy" id="55181"/>
    <lineage>
        <taxon>Eukaryota</taxon>
        <taxon>Fungi</taxon>
        <taxon>Dikarya</taxon>
        <taxon>Ascomycota</taxon>
        <taxon>Pezizomycotina</taxon>
        <taxon>Dothideomycetes</taxon>
        <taxon>Dothideomycetes incertae sedis</taxon>
        <taxon>Botryosphaeriales</taxon>
        <taxon>Phyllostictaceae</taxon>
        <taxon>Phyllosticta</taxon>
    </lineage>
</organism>
<keyword evidence="1" id="KW-0732">Signal</keyword>
<feature type="chain" id="PRO_5046264688" description="Secreted protein" evidence="1">
    <location>
        <begin position="17"/>
        <end position="175"/>
    </location>
</feature>
<accession>A0ABR1MBT1</accession>
<evidence type="ECO:0000313" key="3">
    <source>
        <dbReference type="Proteomes" id="UP001365128"/>
    </source>
</evidence>
<keyword evidence="3" id="KW-1185">Reference proteome</keyword>
<feature type="signal peptide" evidence="1">
    <location>
        <begin position="1"/>
        <end position="16"/>
    </location>
</feature>
<evidence type="ECO:0000256" key="1">
    <source>
        <dbReference type="SAM" id="SignalP"/>
    </source>
</evidence>
<evidence type="ECO:0000313" key="2">
    <source>
        <dbReference type="EMBL" id="KAK7545360.1"/>
    </source>
</evidence>
<name>A0ABR1MBT1_9PEZI</name>
<gene>
    <name evidence="2" type="ORF">IWX46DRAFT_118530</name>
</gene>